<feature type="domain" description="PTS EIIA type-1" evidence="14">
    <location>
        <begin position="21"/>
        <end position="126"/>
    </location>
</feature>
<dbReference type="eggNOG" id="COG1264">
    <property type="taxonomic scope" value="Bacteria"/>
</dbReference>
<dbReference type="GO" id="GO:0008982">
    <property type="term" value="F:protein-N(PI)-phosphohistidine-sugar phosphotransferase activity"/>
    <property type="evidence" value="ECO:0007669"/>
    <property type="project" value="InterPro"/>
</dbReference>
<keyword evidence="10 13" id="KW-0472">Membrane</keyword>
<dbReference type="EMBL" id="CP006681">
    <property type="protein sequence ID" value="AHI52798.1"/>
    <property type="molecule type" value="Genomic_DNA"/>
</dbReference>
<dbReference type="PROSITE" id="PS00371">
    <property type="entry name" value="PTS_EIIA_TYPE_1_HIS"/>
    <property type="match status" value="1"/>
</dbReference>
<dbReference type="eggNOG" id="COG1263">
    <property type="taxonomic scope" value="Bacteria"/>
</dbReference>
<keyword evidence="9 13" id="KW-1133">Transmembrane helix</keyword>
<dbReference type="InterPro" id="IPR003352">
    <property type="entry name" value="PTS_EIIC"/>
</dbReference>
<evidence type="ECO:0000259" key="15">
    <source>
        <dbReference type="PROSITE" id="PS51098"/>
    </source>
</evidence>
<dbReference type="InterPro" id="IPR013013">
    <property type="entry name" value="PTS_EIIC_1"/>
</dbReference>
<evidence type="ECO:0000256" key="7">
    <source>
        <dbReference type="ARBA" id="ARBA00022692"/>
    </source>
</evidence>
<keyword evidence="7 13" id="KW-0812">Transmembrane</keyword>
<dbReference type="GO" id="GO:0005886">
    <property type="term" value="C:plasma membrane"/>
    <property type="evidence" value="ECO:0007669"/>
    <property type="project" value="UniProtKB-SubCell"/>
</dbReference>
<dbReference type="PROSITE" id="PS51098">
    <property type="entry name" value="PTS_EIIB_TYPE_1"/>
    <property type="match status" value="1"/>
</dbReference>
<dbReference type="PROSITE" id="PS51103">
    <property type="entry name" value="PTS_EIIC_TYPE_1"/>
    <property type="match status" value="1"/>
</dbReference>
<dbReference type="PROSITE" id="PS51093">
    <property type="entry name" value="PTS_EIIA_TYPE_1"/>
    <property type="match status" value="1"/>
</dbReference>
<dbReference type="PROSITE" id="PS01035">
    <property type="entry name" value="PTS_EIIB_TYPE_1_CYS"/>
    <property type="match status" value="1"/>
</dbReference>
<sequence>MNLKVYAPVDGEIDLIDKLNDGVFSEKMLGDGFYIKPDNDEFYSPLDNSKVKLIFDTKHAIFFEGPSGSSLLMHIGLDTVKLNGEPFEIAVKVDQKINLDTKIVQVNREQIESNGLSVLTPIVIDYQGEEKCVFKLTTKNKKVKRGELIGEFVLTDNKTEKKEISDIKNLFLGENSYVSNSREINKLVGGNSNYSEVYNCMTRLRFKVYDKNLVDEKKISKLDFVKGLIWSDNELQIVIGQDVYRYKDQIILLNSSSAEFDFENNSIKKQTVGKRILQCLSGIMVPNLPVLIVGGLYLGIVSLFKQFGWMPNISFGVPGEGQISIWDAGPLWGTLQVTSELTLKFLAIFVAINTAKYFNWNIHLALLISIMVANPFLFDGGNTDGGNSFGVQWILFATGINPDHEILGGLAYISVFAYTAKFFPHIFGIIIAVKWDAWLKTKINPKVDLIFRPFLVVVPTVFLILFIIGPLWYILEQLLGLLFIYTVGTLPFGIGAGFFAALWQIAVAFGLHLALGNINGLMAERQAGYGYLGPGSSLSVWAQVGAIIIVAIMSKNAKLKRQAISTIPGGILGITEPIVYGINLPKFRPFLAGIFGAFIAGSFAGAVGVTSRVWSGMGIFEIIGFMSDPVYIGNSKPPEFLLSNTTNGILYIVACLVALGSSMLICMFMYRDRISEIRMTKSINNKIYKIIIANNPKMDKEQKLKLKVQLAEIANMIDKEILTEIKNLEKNLISRIKIVDKIDYLNELKTKKTEILKVKGKKFALKNNELKITQIYKQIENLKYITQIEVMENKLVELEKTIKLETLNKYQDNFIKKADEIYKKIFNIYNVKKSIDLEPQLYNAVHSLDISFNIITAKNETIDLNKTLKKTKLENNNKLKML</sequence>
<feature type="transmembrane region" description="Helical" evidence="13">
    <location>
        <begin position="648"/>
        <end position="670"/>
    </location>
</feature>
<dbReference type="Pfam" id="PF02378">
    <property type="entry name" value="PTS_EIIC"/>
    <property type="match status" value="1"/>
</dbReference>
<evidence type="ECO:0000313" key="17">
    <source>
        <dbReference type="EMBL" id="AHI52798.1"/>
    </source>
</evidence>
<comment type="subcellular location">
    <subcellularLocation>
        <location evidence="1">Cell membrane</location>
        <topology evidence="1">Multi-pass membrane protein</topology>
    </subcellularLocation>
</comment>
<dbReference type="PANTHER" id="PTHR30175:SF1">
    <property type="entry name" value="PTS SYSTEM ARBUTIN-, CELLOBIOSE-, AND SALICIN-SPECIFIC EIIBC COMPONENT-RELATED"/>
    <property type="match status" value="1"/>
</dbReference>
<proteinExistence type="predicted"/>
<evidence type="ECO:0000256" key="6">
    <source>
        <dbReference type="ARBA" id="ARBA00022683"/>
    </source>
</evidence>
<dbReference type="NCBIfam" id="TIGR00830">
    <property type="entry name" value="PTBA"/>
    <property type="match status" value="1"/>
</dbReference>
<dbReference type="KEGG" id="scq:SCULI_v1c04570"/>
<evidence type="ECO:0000256" key="12">
    <source>
        <dbReference type="SAM" id="Coils"/>
    </source>
</evidence>
<dbReference type="eggNOG" id="COG2190">
    <property type="taxonomic scope" value="Bacteria"/>
</dbReference>
<evidence type="ECO:0000259" key="14">
    <source>
        <dbReference type="PROSITE" id="PS51093"/>
    </source>
</evidence>
<evidence type="ECO:0000256" key="3">
    <source>
        <dbReference type="ARBA" id="ARBA00022475"/>
    </source>
</evidence>
<gene>
    <name evidence="17" type="ORF">SCULI_v1c04570</name>
</gene>
<dbReference type="GO" id="GO:0016301">
    <property type="term" value="F:kinase activity"/>
    <property type="evidence" value="ECO:0007669"/>
    <property type="project" value="UniProtKB-KW"/>
</dbReference>
<dbReference type="Gene3D" id="2.70.70.10">
    <property type="entry name" value="Glucose Permease (Domain IIA)"/>
    <property type="match status" value="1"/>
</dbReference>
<dbReference type="SUPFAM" id="SSF51261">
    <property type="entry name" value="Duplicated hybrid motif"/>
    <property type="match status" value="1"/>
</dbReference>
<keyword evidence="5" id="KW-0808">Transferase</keyword>
<dbReference type="InterPro" id="IPR001996">
    <property type="entry name" value="PTS_IIB_1"/>
</dbReference>
<dbReference type="GO" id="GO:0009401">
    <property type="term" value="P:phosphoenolpyruvate-dependent sugar phosphotransferase system"/>
    <property type="evidence" value="ECO:0007669"/>
    <property type="project" value="UniProtKB-KW"/>
</dbReference>
<keyword evidence="4" id="KW-0762">Sugar transport</keyword>
<name>W6A6R7_9MOLU</name>
<feature type="transmembrane region" description="Helical" evidence="13">
    <location>
        <begin position="531"/>
        <end position="552"/>
    </location>
</feature>
<dbReference type="RefSeq" id="WP_025363035.1">
    <property type="nucleotide sequence ID" value="NZ_CP006681.1"/>
</dbReference>
<feature type="domain" description="PTS EIIC type-1" evidence="16">
    <location>
        <begin position="278"/>
        <end position="682"/>
    </location>
</feature>
<reference evidence="17 18" key="1">
    <citation type="journal article" date="2014" name="Genome Biol. Evol.">
        <title>Molecular evolution of the substrate utilization strategies and putative virulence factors in mosquito-associated Spiroplasma species.</title>
        <authorList>
            <person name="Chang T.H."/>
            <person name="Lo W.S."/>
            <person name="Ku C."/>
            <person name="Chen L.L."/>
            <person name="Kuo C.H."/>
        </authorList>
    </citation>
    <scope>NUCLEOTIDE SEQUENCE [LARGE SCALE GENOMIC DNA]</scope>
    <source>
        <strain evidence="17">AES-1</strain>
    </source>
</reference>
<dbReference type="AlphaFoldDB" id="W6A6R7"/>
<evidence type="ECO:0000256" key="8">
    <source>
        <dbReference type="ARBA" id="ARBA00022777"/>
    </source>
</evidence>
<dbReference type="GO" id="GO:0015771">
    <property type="term" value="P:trehalose transport"/>
    <property type="evidence" value="ECO:0007669"/>
    <property type="project" value="TreeGrafter"/>
</dbReference>
<evidence type="ECO:0000256" key="2">
    <source>
        <dbReference type="ARBA" id="ARBA00022448"/>
    </source>
</evidence>
<dbReference type="InterPro" id="IPR018113">
    <property type="entry name" value="PTrfase_EIIB_Cys"/>
</dbReference>
<feature type="transmembrane region" description="Helical" evidence="13">
    <location>
        <begin position="453"/>
        <end position="475"/>
    </location>
</feature>
<dbReference type="STRING" id="1276246.SCULI_v1c04570"/>
<keyword evidence="2" id="KW-0813">Transport</keyword>
<dbReference type="Pfam" id="PF00367">
    <property type="entry name" value="PTS_EIIB"/>
    <property type="match status" value="1"/>
</dbReference>
<evidence type="ECO:0000256" key="13">
    <source>
        <dbReference type="SAM" id="Phobius"/>
    </source>
</evidence>
<evidence type="ECO:0000256" key="1">
    <source>
        <dbReference type="ARBA" id="ARBA00004651"/>
    </source>
</evidence>
<feature type="transmembrane region" description="Helical" evidence="13">
    <location>
        <begin position="590"/>
        <end position="609"/>
    </location>
</feature>
<protein>
    <submittedName>
        <fullName evidence="17">PTS system beta-glucoside-specific IIABC component</fullName>
    </submittedName>
</protein>
<evidence type="ECO:0000256" key="5">
    <source>
        <dbReference type="ARBA" id="ARBA00022679"/>
    </source>
</evidence>
<dbReference type="PATRIC" id="fig|1276246.3.peg.456"/>
<dbReference type="InterPro" id="IPR036878">
    <property type="entry name" value="Glu_permease_IIB"/>
</dbReference>
<dbReference type="Pfam" id="PF00358">
    <property type="entry name" value="PTS_EIIA_1"/>
    <property type="match status" value="1"/>
</dbReference>
<keyword evidence="18" id="KW-1185">Reference proteome</keyword>
<feature type="domain" description="PTS EIIB type-1" evidence="15">
    <location>
        <begin position="178"/>
        <end position="260"/>
    </location>
</feature>
<evidence type="ECO:0000256" key="10">
    <source>
        <dbReference type="ARBA" id="ARBA00023136"/>
    </source>
</evidence>
<accession>W6A6R7</accession>
<dbReference type="Gene3D" id="3.30.1360.60">
    <property type="entry name" value="Glucose permease domain IIB"/>
    <property type="match status" value="1"/>
</dbReference>
<feature type="transmembrane region" description="Helical" evidence="13">
    <location>
        <begin position="410"/>
        <end position="433"/>
    </location>
</feature>
<evidence type="ECO:0000256" key="4">
    <source>
        <dbReference type="ARBA" id="ARBA00022597"/>
    </source>
</evidence>
<evidence type="ECO:0000259" key="16">
    <source>
        <dbReference type="PROSITE" id="PS51103"/>
    </source>
</evidence>
<evidence type="ECO:0000256" key="9">
    <source>
        <dbReference type="ARBA" id="ARBA00022989"/>
    </source>
</evidence>
<keyword evidence="12" id="KW-0175">Coiled coil</keyword>
<feature type="active site" description="Phosphocysteine intermediate; for EIIB activity" evidence="11">
    <location>
        <position position="200"/>
    </location>
</feature>
<dbReference type="OrthoDB" id="400707at2"/>
<dbReference type="Proteomes" id="UP000019267">
    <property type="component" value="Chromosome"/>
</dbReference>
<keyword evidence="6" id="KW-0598">Phosphotransferase system</keyword>
<dbReference type="InterPro" id="IPR050558">
    <property type="entry name" value="PTS_Sugar-Specific_Components"/>
</dbReference>
<organism evidence="17 18">
    <name type="scientific">Spiroplasma culicicola AES-1</name>
    <dbReference type="NCBI Taxonomy" id="1276246"/>
    <lineage>
        <taxon>Bacteria</taxon>
        <taxon>Bacillati</taxon>
        <taxon>Mycoplasmatota</taxon>
        <taxon>Mollicutes</taxon>
        <taxon>Entomoplasmatales</taxon>
        <taxon>Spiroplasmataceae</taxon>
        <taxon>Spiroplasma</taxon>
    </lineage>
</organism>
<keyword evidence="8" id="KW-0418">Kinase</keyword>
<feature type="coiled-coil region" evidence="12">
    <location>
        <begin position="781"/>
        <end position="808"/>
    </location>
</feature>
<dbReference type="InterPro" id="IPR011055">
    <property type="entry name" value="Dup_hybrid_motif"/>
</dbReference>
<dbReference type="InterPro" id="IPR001127">
    <property type="entry name" value="PTS_EIIA_1_perm"/>
</dbReference>
<feature type="transmembrane region" description="Helical" evidence="13">
    <location>
        <begin position="284"/>
        <end position="304"/>
    </location>
</feature>
<dbReference type="PANTHER" id="PTHR30175">
    <property type="entry name" value="PHOSPHOTRANSFERASE SYSTEM TRANSPORT PROTEIN"/>
    <property type="match status" value="1"/>
</dbReference>
<evidence type="ECO:0000313" key="18">
    <source>
        <dbReference type="Proteomes" id="UP000019267"/>
    </source>
</evidence>
<evidence type="ECO:0000256" key="11">
    <source>
        <dbReference type="PROSITE-ProRule" id="PRU00421"/>
    </source>
</evidence>
<dbReference type="CDD" id="cd00212">
    <property type="entry name" value="PTS_IIB_glc"/>
    <property type="match status" value="1"/>
</dbReference>
<dbReference type="SUPFAM" id="SSF55604">
    <property type="entry name" value="Glucose permease domain IIB"/>
    <property type="match status" value="1"/>
</dbReference>
<feature type="transmembrane region" description="Helical" evidence="13">
    <location>
        <begin position="482"/>
        <end position="511"/>
    </location>
</feature>
<dbReference type="HOGENOM" id="CLU_012312_10_0_14"/>
<dbReference type="GO" id="GO:0090589">
    <property type="term" value="F:protein-phosphocysteine-trehalose phosphotransferase system transporter activity"/>
    <property type="evidence" value="ECO:0007669"/>
    <property type="project" value="TreeGrafter"/>
</dbReference>
<keyword evidence="3" id="KW-1003">Cell membrane</keyword>